<dbReference type="InterPro" id="IPR012312">
    <property type="entry name" value="Hemerythrin-like"/>
</dbReference>
<evidence type="ECO:0000313" key="7">
    <source>
        <dbReference type="Proteomes" id="UP001176471"/>
    </source>
</evidence>
<comment type="caution">
    <text evidence="6">The sequence shown here is derived from an EMBL/GenBank/DDBJ whole genome shotgun (WGS) entry which is preliminary data.</text>
</comment>
<evidence type="ECO:0000259" key="5">
    <source>
        <dbReference type="Pfam" id="PF01814"/>
    </source>
</evidence>
<evidence type="ECO:0000313" key="6">
    <source>
        <dbReference type="EMBL" id="MDO7837127.1"/>
    </source>
</evidence>
<keyword evidence="7" id="KW-1185">Reference proteome</keyword>
<dbReference type="PANTHER" id="PTHR36438">
    <property type="entry name" value="IRON-SULFUR CLUSTER REPAIR PROTEIN YTFE"/>
    <property type="match status" value="1"/>
</dbReference>
<sequence>MAGICPATRPLRPVAPENERLIVTETTTVDPVILTDHIEQRFHARHREQLPRLIEQAARVEAAHAADPMVPRGLAAALRRLFGELDMHMCKEEHVLFPAMRRGGMPGIENPIAVMRADHDDHVRELASIRHMAGGLVLPADACGTWSALYQGLGEFLADFEEHVRTENEVLFPMFEN</sequence>
<dbReference type="Proteomes" id="UP001176471">
    <property type="component" value="Unassembled WGS sequence"/>
</dbReference>
<keyword evidence="2" id="KW-0963">Cytoplasm</keyword>
<dbReference type="RefSeq" id="WP_304537432.1">
    <property type="nucleotide sequence ID" value="NZ_JAUQOM010000016.1"/>
</dbReference>
<keyword evidence="3" id="KW-0479">Metal-binding</keyword>
<proteinExistence type="predicted"/>
<accession>A0ABT8ZSE3</accession>
<evidence type="ECO:0000256" key="4">
    <source>
        <dbReference type="ARBA" id="ARBA00023004"/>
    </source>
</evidence>
<name>A0ABT8ZSE3_9SPHN</name>
<dbReference type="EMBL" id="JAUQOM010000016">
    <property type="protein sequence ID" value="MDO7837127.1"/>
    <property type="molecule type" value="Genomic_DNA"/>
</dbReference>
<evidence type="ECO:0000256" key="3">
    <source>
        <dbReference type="ARBA" id="ARBA00022723"/>
    </source>
</evidence>
<keyword evidence="4" id="KW-0408">Iron</keyword>
<evidence type="ECO:0000256" key="1">
    <source>
        <dbReference type="ARBA" id="ARBA00004496"/>
    </source>
</evidence>
<dbReference type="Pfam" id="PF01814">
    <property type="entry name" value="Hemerythrin"/>
    <property type="match status" value="1"/>
</dbReference>
<organism evidence="6 7">
    <name type="scientific">Sphingobium cyanobacteriorum</name>
    <dbReference type="NCBI Taxonomy" id="3063954"/>
    <lineage>
        <taxon>Bacteria</taxon>
        <taxon>Pseudomonadati</taxon>
        <taxon>Pseudomonadota</taxon>
        <taxon>Alphaproteobacteria</taxon>
        <taxon>Sphingomonadales</taxon>
        <taxon>Sphingomonadaceae</taxon>
        <taxon>Sphingobium</taxon>
    </lineage>
</organism>
<evidence type="ECO:0000256" key="2">
    <source>
        <dbReference type="ARBA" id="ARBA00022490"/>
    </source>
</evidence>
<dbReference type="InterPro" id="IPR019903">
    <property type="entry name" value="RIC_family"/>
</dbReference>
<dbReference type="Gene3D" id="1.20.120.520">
    <property type="entry name" value="nmb1532 protein domain like"/>
    <property type="match status" value="1"/>
</dbReference>
<comment type="subcellular location">
    <subcellularLocation>
        <location evidence="1">Cytoplasm</location>
    </subcellularLocation>
</comment>
<dbReference type="PANTHER" id="PTHR36438:SF1">
    <property type="entry name" value="IRON-SULFUR CLUSTER REPAIR PROTEIN YTFE"/>
    <property type="match status" value="1"/>
</dbReference>
<feature type="domain" description="Hemerythrin-like" evidence="5">
    <location>
        <begin position="41"/>
        <end position="174"/>
    </location>
</feature>
<reference evidence="6" key="1">
    <citation type="submission" date="2023-07" db="EMBL/GenBank/DDBJ databases">
        <title>Bacterial whole genome sequence for Sphingobium sp. HBC34.</title>
        <authorList>
            <person name="Le V."/>
            <person name="Ko S.-R."/>
            <person name="Ahn C.-Y."/>
            <person name="Oh H.-M."/>
        </authorList>
    </citation>
    <scope>NUCLEOTIDE SEQUENCE</scope>
    <source>
        <strain evidence="6">HBC34</strain>
    </source>
</reference>
<gene>
    <name evidence="6" type="ORF">Q4610_18950</name>
</gene>
<protein>
    <submittedName>
        <fullName evidence="6">Hemerythrin domain-containing protein</fullName>
    </submittedName>
</protein>